<organism evidence="7 8">
    <name type="scientific">Sulfuritalea hydrogenivorans sk43H</name>
    <dbReference type="NCBI Taxonomy" id="1223802"/>
    <lineage>
        <taxon>Bacteria</taxon>
        <taxon>Pseudomonadati</taxon>
        <taxon>Pseudomonadota</taxon>
        <taxon>Betaproteobacteria</taxon>
        <taxon>Nitrosomonadales</taxon>
        <taxon>Sterolibacteriaceae</taxon>
        <taxon>Sulfuritalea</taxon>
    </lineage>
</organism>
<dbReference type="STRING" id="1223802.SUTH_01235"/>
<gene>
    <name evidence="7" type="ORF">SUTH_01235</name>
</gene>
<keyword evidence="4" id="KW-0010">Activator</keyword>
<dbReference type="PRINTS" id="PR00039">
    <property type="entry name" value="HTHLYSR"/>
</dbReference>
<dbReference type="FunFam" id="1.10.10.10:FF:000001">
    <property type="entry name" value="LysR family transcriptional regulator"/>
    <property type="match status" value="1"/>
</dbReference>
<dbReference type="Pfam" id="PF03466">
    <property type="entry name" value="LysR_substrate"/>
    <property type="match status" value="1"/>
</dbReference>
<evidence type="ECO:0000313" key="8">
    <source>
        <dbReference type="Proteomes" id="UP000031637"/>
    </source>
</evidence>
<keyword evidence="2" id="KW-0805">Transcription regulation</keyword>
<evidence type="ECO:0000256" key="3">
    <source>
        <dbReference type="ARBA" id="ARBA00023125"/>
    </source>
</evidence>
<sequence length="317" mass="34163">MNLKQLEYFVRVAELGSFSKAALILNIAQPALSRQVRLLETDLHVTLLMRNGRGVVLTEAGKRLFDHSIGILQLMSRVREDLETTRGEPAGRIVVGLPPSMGRLLTLPLVEGFRRSLPKARLAIVEGLSTHLAEWISTGRVDVGLLHNPESQAALELTPVLDEPLGMVSPAGAKPKKKVGAGDTVTLAELTAFPLILPERSHAIRKLLETQAALAGHKLNVALEISSVQSILELVRAGHGHAILTPTALAASGSPEAFVLRKLVEPRLTSTLCLAVSAHKPSTPLTKHVLRLLRELILAAAEPVPPAIPSRTHNKTR</sequence>
<evidence type="ECO:0000313" key="7">
    <source>
        <dbReference type="EMBL" id="BAO29035.1"/>
    </source>
</evidence>
<dbReference type="AlphaFoldDB" id="W0SE25"/>
<evidence type="ECO:0000256" key="2">
    <source>
        <dbReference type="ARBA" id="ARBA00023015"/>
    </source>
</evidence>
<dbReference type="Gene3D" id="3.40.190.290">
    <property type="match status" value="1"/>
</dbReference>
<keyword evidence="3" id="KW-0238">DNA-binding</keyword>
<accession>W0SE25</accession>
<dbReference type="OrthoDB" id="9775392at2"/>
<dbReference type="Gene3D" id="1.10.10.10">
    <property type="entry name" value="Winged helix-like DNA-binding domain superfamily/Winged helix DNA-binding domain"/>
    <property type="match status" value="1"/>
</dbReference>
<proteinExistence type="inferred from homology"/>
<dbReference type="Pfam" id="PF00126">
    <property type="entry name" value="HTH_1"/>
    <property type="match status" value="1"/>
</dbReference>
<dbReference type="GO" id="GO:2000142">
    <property type="term" value="P:regulation of DNA-templated transcription initiation"/>
    <property type="evidence" value="ECO:0007669"/>
    <property type="project" value="TreeGrafter"/>
</dbReference>
<dbReference type="GO" id="GO:0003677">
    <property type="term" value="F:DNA binding"/>
    <property type="evidence" value="ECO:0007669"/>
    <property type="project" value="UniProtKB-KW"/>
</dbReference>
<dbReference type="InterPro" id="IPR036390">
    <property type="entry name" value="WH_DNA-bd_sf"/>
</dbReference>
<keyword evidence="8" id="KW-1185">Reference proteome</keyword>
<dbReference type="GO" id="GO:0003700">
    <property type="term" value="F:DNA-binding transcription factor activity"/>
    <property type="evidence" value="ECO:0007669"/>
    <property type="project" value="InterPro"/>
</dbReference>
<dbReference type="InterPro" id="IPR000847">
    <property type="entry name" value="LysR_HTH_N"/>
</dbReference>
<dbReference type="Proteomes" id="UP000031637">
    <property type="component" value="Chromosome"/>
</dbReference>
<evidence type="ECO:0000256" key="4">
    <source>
        <dbReference type="ARBA" id="ARBA00023159"/>
    </source>
</evidence>
<comment type="similarity">
    <text evidence="1">Belongs to the LysR transcriptional regulatory family.</text>
</comment>
<feature type="domain" description="HTH lysR-type" evidence="6">
    <location>
        <begin position="1"/>
        <end position="58"/>
    </location>
</feature>
<protein>
    <submittedName>
        <fullName evidence="7">Nitrogen assimilation control protein</fullName>
    </submittedName>
</protein>
<dbReference type="InterPro" id="IPR036388">
    <property type="entry name" value="WH-like_DNA-bd_sf"/>
</dbReference>
<dbReference type="InterPro" id="IPR005119">
    <property type="entry name" value="LysR_subst-bd"/>
</dbReference>
<evidence type="ECO:0000259" key="6">
    <source>
        <dbReference type="PROSITE" id="PS50931"/>
    </source>
</evidence>
<dbReference type="PROSITE" id="PS50931">
    <property type="entry name" value="HTH_LYSR"/>
    <property type="match status" value="1"/>
</dbReference>
<reference evidence="7 8" key="1">
    <citation type="journal article" date="2014" name="Syst. Appl. Microbiol.">
        <title>Complete genomes of freshwater sulfur oxidizers Sulfuricella denitrificans skB26 and Sulfuritalea hydrogenivorans sk43H: genetic insights into the sulfur oxidation pathway of betaproteobacteria.</title>
        <authorList>
            <person name="Watanabe T."/>
            <person name="Kojima H."/>
            <person name="Fukui M."/>
        </authorList>
    </citation>
    <scope>NUCLEOTIDE SEQUENCE [LARGE SCALE GENOMIC DNA]</scope>
    <source>
        <strain evidence="7">DSM22779</strain>
    </source>
</reference>
<dbReference type="PANTHER" id="PTHR30293:SF0">
    <property type="entry name" value="NITROGEN ASSIMILATION REGULATORY PROTEIN NAC"/>
    <property type="match status" value="1"/>
</dbReference>
<name>W0SE25_9PROT</name>
<dbReference type="EMBL" id="AP012547">
    <property type="protein sequence ID" value="BAO29035.1"/>
    <property type="molecule type" value="Genomic_DNA"/>
</dbReference>
<dbReference type="HOGENOM" id="CLU_039613_6_5_4"/>
<keyword evidence="5" id="KW-0804">Transcription</keyword>
<dbReference type="SUPFAM" id="SSF53850">
    <property type="entry name" value="Periplasmic binding protein-like II"/>
    <property type="match status" value="1"/>
</dbReference>
<dbReference type="KEGG" id="shd:SUTH_01235"/>
<dbReference type="SUPFAM" id="SSF46785">
    <property type="entry name" value="Winged helix' DNA-binding domain"/>
    <property type="match status" value="1"/>
</dbReference>
<dbReference type="PANTHER" id="PTHR30293">
    <property type="entry name" value="TRANSCRIPTIONAL REGULATORY PROTEIN NAC-RELATED"/>
    <property type="match status" value="1"/>
</dbReference>
<evidence type="ECO:0000256" key="1">
    <source>
        <dbReference type="ARBA" id="ARBA00009437"/>
    </source>
</evidence>
<dbReference type="RefSeq" id="WP_041097920.1">
    <property type="nucleotide sequence ID" value="NZ_AP012547.1"/>
</dbReference>
<evidence type="ECO:0000256" key="5">
    <source>
        <dbReference type="ARBA" id="ARBA00023163"/>
    </source>
</evidence>